<organism evidence="3 4">
    <name type="scientific">Apiospora marii</name>
    <dbReference type="NCBI Taxonomy" id="335849"/>
    <lineage>
        <taxon>Eukaryota</taxon>
        <taxon>Fungi</taxon>
        <taxon>Dikarya</taxon>
        <taxon>Ascomycota</taxon>
        <taxon>Pezizomycotina</taxon>
        <taxon>Sordariomycetes</taxon>
        <taxon>Xylariomycetidae</taxon>
        <taxon>Amphisphaeriales</taxon>
        <taxon>Apiosporaceae</taxon>
        <taxon>Apiospora</taxon>
    </lineage>
</organism>
<dbReference type="Proteomes" id="UP001396898">
    <property type="component" value="Unassembled WGS sequence"/>
</dbReference>
<gene>
    <name evidence="3" type="ORF">PG991_007359</name>
</gene>
<sequence>MTKDWDNYKETILALYEHQTLAQVMEVMKRDYGFEASTRAYRQKLDKWGKRKYKKRKGKSDNSPDASDADSADDAAGSSISASPQMSRRKGDTHAAASTGYGANAATFQQGDGNYSLNHHGTDASNAYNPAQYPNANAYGAADNSYWAGGYSDTTAQSYSQTTLNPGAAAYGYDGMAYPTDNTATAAPFQYMDTPGGGGGFPMHGQMDYAAYPDGGWDHTQDG</sequence>
<keyword evidence="4" id="KW-1185">Reference proteome</keyword>
<comment type="caution">
    <text evidence="3">The sequence shown here is derived from an EMBL/GenBank/DDBJ whole genome shotgun (WGS) entry which is preliminary data.</text>
</comment>
<dbReference type="Pfam" id="PF14420">
    <property type="entry name" value="Clr5"/>
    <property type="match status" value="1"/>
</dbReference>
<evidence type="ECO:0000313" key="3">
    <source>
        <dbReference type="EMBL" id="KAK8018169.1"/>
    </source>
</evidence>
<feature type="region of interest" description="Disordered" evidence="1">
    <location>
        <begin position="45"/>
        <end position="97"/>
    </location>
</feature>
<feature type="compositionally biased region" description="Low complexity" evidence="1">
    <location>
        <begin position="74"/>
        <end position="83"/>
    </location>
</feature>
<name>A0ABR1RUF3_9PEZI</name>
<evidence type="ECO:0000256" key="1">
    <source>
        <dbReference type="SAM" id="MobiDB-lite"/>
    </source>
</evidence>
<evidence type="ECO:0000313" key="4">
    <source>
        <dbReference type="Proteomes" id="UP001396898"/>
    </source>
</evidence>
<dbReference type="EMBL" id="JAQQWI010000010">
    <property type="protein sequence ID" value="KAK8018169.1"/>
    <property type="molecule type" value="Genomic_DNA"/>
</dbReference>
<feature type="compositionally biased region" description="Basic residues" evidence="1">
    <location>
        <begin position="49"/>
        <end position="58"/>
    </location>
</feature>
<proteinExistence type="predicted"/>
<evidence type="ECO:0000259" key="2">
    <source>
        <dbReference type="Pfam" id="PF14420"/>
    </source>
</evidence>
<dbReference type="PANTHER" id="PTHR38788">
    <property type="entry name" value="CLR5 DOMAIN-CONTAINING PROTEIN"/>
    <property type="match status" value="1"/>
</dbReference>
<feature type="domain" description="Clr5" evidence="2">
    <location>
        <begin position="1"/>
        <end position="52"/>
    </location>
</feature>
<dbReference type="PANTHER" id="PTHR38788:SF3">
    <property type="entry name" value="CLR5 DOMAIN-CONTAINING PROTEIN"/>
    <property type="match status" value="1"/>
</dbReference>
<reference evidence="3 4" key="1">
    <citation type="submission" date="2023-01" db="EMBL/GenBank/DDBJ databases">
        <title>Analysis of 21 Apiospora genomes using comparative genomics revels a genus with tremendous synthesis potential of carbohydrate active enzymes and secondary metabolites.</title>
        <authorList>
            <person name="Sorensen T."/>
        </authorList>
    </citation>
    <scope>NUCLEOTIDE SEQUENCE [LARGE SCALE GENOMIC DNA]</scope>
    <source>
        <strain evidence="3 4">CBS 20057</strain>
    </source>
</reference>
<protein>
    <recommendedName>
        <fullName evidence="2">Clr5 domain-containing protein</fullName>
    </recommendedName>
</protein>
<accession>A0ABR1RUF3</accession>
<dbReference type="InterPro" id="IPR025676">
    <property type="entry name" value="Clr5_dom"/>
</dbReference>